<dbReference type="InterPro" id="IPR051157">
    <property type="entry name" value="PDH/Transketolase"/>
</dbReference>
<comment type="similarity">
    <text evidence="2">Belongs to the transketolase family.</text>
</comment>
<dbReference type="InterPro" id="IPR033248">
    <property type="entry name" value="Transketolase_C"/>
</dbReference>
<dbReference type="HOGENOM" id="CLU_009227_1_1_0"/>
<name>A0A0E3ZB69_9FUSO</name>
<dbReference type="AlphaFoldDB" id="A0A0E3ZB69"/>
<evidence type="ECO:0000256" key="1">
    <source>
        <dbReference type="ARBA" id="ARBA00001964"/>
    </source>
</evidence>
<dbReference type="Proteomes" id="UP000033103">
    <property type="component" value="Chromosome"/>
</dbReference>
<evidence type="ECO:0000313" key="5">
    <source>
        <dbReference type="EMBL" id="AKC95642.1"/>
    </source>
</evidence>
<dbReference type="Gene3D" id="3.40.50.970">
    <property type="match status" value="1"/>
</dbReference>
<dbReference type="PATRIC" id="fig|1069640.6.peg.761"/>
<gene>
    <name evidence="5" type="ORF">VC03_03850</name>
</gene>
<dbReference type="STRING" id="187101.VC03_03850"/>
<dbReference type="Pfam" id="PF02779">
    <property type="entry name" value="Transket_pyr"/>
    <property type="match status" value="1"/>
</dbReference>
<evidence type="ECO:0000259" key="4">
    <source>
        <dbReference type="SMART" id="SM00861"/>
    </source>
</evidence>
<organism evidence="5 6">
    <name type="scientific">Sneathia vaginalis</name>
    <dbReference type="NCBI Taxonomy" id="187101"/>
    <lineage>
        <taxon>Bacteria</taxon>
        <taxon>Fusobacteriati</taxon>
        <taxon>Fusobacteriota</taxon>
        <taxon>Fusobacteriia</taxon>
        <taxon>Fusobacteriales</taxon>
        <taxon>Leptotrichiaceae</taxon>
        <taxon>Sneathia</taxon>
    </lineage>
</organism>
<dbReference type="InterPro" id="IPR005475">
    <property type="entry name" value="Transketolase-like_Pyr-bd"/>
</dbReference>
<keyword evidence="3" id="KW-0786">Thiamine pyrophosphate</keyword>
<dbReference type="Gene3D" id="3.40.50.920">
    <property type="match status" value="1"/>
</dbReference>
<dbReference type="OrthoDB" id="8732661at2"/>
<protein>
    <submittedName>
        <fullName evidence="5">Transketolase</fullName>
    </submittedName>
</protein>
<proteinExistence type="inferred from homology"/>
<dbReference type="KEGG" id="sns:VC03_03850"/>
<comment type="cofactor">
    <cofactor evidence="1">
        <name>thiamine diphosphate</name>
        <dbReference type="ChEBI" id="CHEBI:58937"/>
    </cofactor>
</comment>
<dbReference type="SMART" id="SM00861">
    <property type="entry name" value="Transket_pyr"/>
    <property type="match status" value="1"/>
</dbReference>
<dbReference type="SUPFAM" id="SSF52518">
    <property type="entry name" value="Thiamin diphosphate-binding fold (THDP-binding)"/>
    <property type="match status" value="1"/>
</dbReference>
<keyword evidence="6" id="KW-1185">Reference proteome</keyword>
<dbReference type="EMBL" id="CP011280">
    <property type="protein sequence ID" value="AKC95642.1"/>
    <property type="molecule type" value="Genomic_DNA"/>
</dbReference>
<evidence type="ECO:0000313" key="6">
    <source>
        <dbReference type="Proteomes" id="UP000033103"/>
    </source>
</evidence>
<evidence type="ECO:0000256" key="2">
    <source>
        <dbReference type="ARBA" id="ARBA00007131"/>
    </source>
</evidence>
<dbReference type="InterPro" id="IPR029061">
    <property type="entry name" value="THDP-binding"/>
</dbReference>
<reference evidence="5 6" key="1">
    <citation type="journal article" date="2012" name="BMC Genomics">
        <title>Genomic sequence analysis and characterization of Sneathia amnii sp. nov.</title>
        <authorList>
            <consortium name="Vaginal Microbiome Consortium (additional members)"/>
            <person name="Harwich M.D.Jr."/>
            <person name="Serrano M.G."/>
            <person name="Fettweis J.M."/>
            <person name="Alves J.M."/>
            <person name="Reimers M.A."/>
            <person name="Buck G.A."/>
            <person name="Jefferson K.K."/>
        </authorList>
    </citation>
    <scope>NUCLEOTIDE SEQUENCE [LARGE SCALE GENOMIC DNA]</scope>
    <source>
        <strain evidence="5 6">SN35</strain>
    </source>
</reference>
<sequence length="308" mass="33368">MEKKATRLAYGEALVKLGKINKDVVVLDADLTKSTMTTFFQKEFPNRHLNMGIAEANMMATAAGIATTGKIPFASTFAVFAAGRAFDQIRNSIAYPHLNVKICPTHAGVSLGEDGGSHQSIEDIALMRVLPGMVVLSPADAVETEKMIFAVAEYKGPVYVRLGRLPVPIIFDEDYKFEIGKAVTLTQGNDVALIATGLLVYEALEAAKTLKEKGINARVINMSTIKPLDNETVLKAAKECKFIVTSEEHSIIGGLGGAVAEYLSEVHPTKVIRHGVNDVFGQSGEGNEMLDKYKLRAKDIVEIVLKNM</sequence>
<accession>A0A0E3ZB69</accession>
<dbReference type="SUPFAM" id="SSF52922">
    <property type="entry name" value="TK C-terminal domain-like"/>
    <property type="match status" value="1"/>
</dbReference>
<dbReference type="FunFam" id="3.40.50.970:FF:000129">
    <property type="entry name" value="Transketolase"/>
    <property type="match status" value="1"/>
</dbReference>
<evidence type="ECO:0000256" key="3">
    <source>
        <dbReference type="ARBA" id="ARBA00023052"/>
    </source>
</evidence>
<dbReference type="InterPro" id="IPR009014">
    <property type="entry name" value="Transketo_C/PFOR_II"/>
</dbReference>
<dbReference type="PANTHER" id="PTHR43825:SF1">
    <property type="entry name" value="TRANSKETOLASE-LIKE PYRIMIDINE-BINDING DOMAIN-CONTAINING PROTEIN"/>
    <property type="match status" value="1"/>
</dbReference>
<feature type="domain" description="Transketolase-like pyrimidine-binding" evidence="4">
    <location>
        <begin position="4"/>
        <end position="169"/>
    </location>
</feature>
<dbReference type="Pfam" id="PF02780">
    <property type="entry name" value="Transketolase_C"/>
    <property type="match status" value="1"/>
</dbReference>
<dbReference type="PANTHER" id="PTHR43825">
    <property type="entry name" value="PYRUVATE DEHYDROGENASE E1 COMPONENT"/>
    <property type="match status" value="1"/>
</dbReference>
<dbReference type="CDD" id="cd07033">
    <property type="entry name" value="TPP_PYR_DXS_TK_like"/>
    <property type="match status" value="1"/>
</dbReference>
<dbReference type="RefSeq" id="WP_046328748.1">
    <property type="nucleotide sequence ID" value="NZ_CAUPIC010000002.1"/>
</dbReference>